<protein>
    <recommendedName>
        <fullName evidence="2">Chemotaxis protein CheW</fullName>
    </recommendedName>
</protein>
<dbReference type="OrthoDB" id="9790406at2"/>
<sequence length="286" mass="30032">MNAQWVDEYVDMLLAPEAAHAPVPDSAPAAAAPAPAAPGPATHHGASEAPVVEVPMHMPEPSTAAQPRAETRPAPSPAPTPTRTPAHSPAAVPARAERPANSPYVDRSSPSLHDERERRAGGDPADSGGTRWLRVCVGGDSYALELLRVQEVLRPAPIVAMRGTPAWTLGVMNLRGRIVPVIDLGAWLGGRPATASETTRIVVVERDDELIGILVSMVEDVVTLQRERRRSAPVGQAGPTLIEDVALLTPSRTESSHANAARGATVGVARVGSVPTVLLEASRLFE</sequence>
<evidence type="ECO:0000313" key="7">
    <source>
        <dbReference type="Proteomes" id="UP000316471"/>
    </source>
</evidence>
<dbReference type="Proteomes" id="UP000316471">
    <property type="component" value="Unassembled WGS sequence"/>
</dbReference>
<feature type="compositionally biased region" description="Low complexity" evidence="4">
    <location>
        <begin position="50"/>
        <end position="61"/>
    </location>
</feature>
<feature type="compositionally biased region" description="Low complexity" evidence="4">
    <location>
        <begin position="83"/>
        <end position="94"/>
    </location>
</feature>
<dbReference type="InterPro" id="IPR002545">
    <property type="entry name" value="CheW-lke_dom"/>
</dbReference>
<dbReference type="SUPFAM" id="SSF50341">
    <property type="entry name" value="CheW-like"/>
    <property type="match status" value="1"/>
</dbReference>
<dbReference type="Gene3D" id="2.40.50.180">
    <property type="entry name" value="CheA-289, Domain 4"/>
    <property type="match status" value="1"/>
</dbReference>
<reference evidence="6 7" key="1">
    <citation type="journal article" date="2015" name="Stand. Genomic Sci.">
        <title>Genomic Encyclopedia of Bacterial and Archaeal Type Strains, Phase III: the genomes of soil and plant-associated and newly described type strains.</title>
        <authorList>
            <person name="Whitman W.B."/>
            <person name="Woyke T."/>
            <person name="Klenk H.P."/>
            <person name="Zhou Y."/>
            <person name="Lilburn T.G."/>
            <person name="Beck B.J."/>
            <person name="De Vos P."/>
            <person name="Vandamme P."/>
            <person name="Eisen J.A."/>
            <person name="Garrity G."/>
            <person name="Hugenholtz P."/>
            <person name="Kyrpides N.C."/>
        </authorList>
    </citation>
    <scope>NUCLEOTIDE SEQUENCE [LARGE SCALE GENOMIC DNA]</scope>
    <source>
        <strain evidence="6 7">CGMCC 1.10136</strain>
    </source>
</reference>
<proteinExistence type="predicted"/>
<evidence type="ECO:0000256" key="1">
    <source>
        <dbReference type="ARBA" id="ARBA00004496"/>
    </source>
</evidence>
<evidence type="ECO:0000256" key="4">
    <source>
        <dbReference type="SAM" id="MobiDB-lite"/>
    </source>
</evidence>
<feature type="compositionally biased region" description="Basic and acidic residues" evidence="4">
    <location>
        <begin position="112"/>
        <end position="121"/>
    </location>
</feature>
<evidence type="ECO:0000259" key="5">
    <source>
        <dbReference type="PROSITE" id="PS50851"/>
    </source>
</evidence>
<dbReference type="AlphaFoldDB" id="A0A562LK88"/>
<name>A0A562LK88_9GAMM</name>
<feature type="compositionally biased region" description="Low complexity" evidence="4">
    <location>
        <begin position="22"/>
        <end position="34"/>
    </location>
</feature>
<dbReference type="PANTHER" id="PTHR22617">
    <property type="entry name" value="CHEMOTAXIS SENSOR HISTIDINE KINASE-RELATED"/>
    <property type="match status" value="1"/>
</dbReference>
<dbReference type="GO" id="GO:0005829">
    <property type="term" value="C:cytosol"/>
    <property type="evidence" value="ECO:0007669"/>
    <property type="project" value="TreeGrafter"/>
</dbReference>
<dbReference type="Pfam" id="PF01584">
    <property type="entry name" value="CheW"/>
    <property type="match status" value="1"/>
</dbReference>
<dbReference type="PANTHER" id="PTHR22617:SF45">
    <property type="entry name" value="CHEMOTAXIS PROTEIN CHEW"/>
    <property type="match status" value="1"/>
</dbReference>
<accession>A0A562LK88</accession>
<comment type="subcellular location">
    <subcellularLocation>
        <location evidence="1">Cytoplasm</location>
    </subcellularLocation>
</comment>
<keyword evidence="7" id="KW-1185">Reference proteome</keyword>
<comment type="caution">
    <text evidence="6">The sequence shown here is derived from an EMBL/GenBank/DDBJ whole genome shotgun (WGS) entry which is preliminary data.</text>
</comment>
<dbReference type="RefSeq" id="WP_144816356.1">
    <property type="nucleotide sequence ID" value="NZ_VLKP01000011.1"/>
</dbReference>
<dbReference type="PROSITE" id="PS50851">
    <property type="entry name" value="CHEW"/>
    <property type="match status" value="1"/>
</dbReference>
<evidence type="ECO:0000256" key="3">
    <source>
        <dbReference type="ARBA" id="ARBA00022490"/>
    </source>
</evidence>
<evidence type="ECO:0000313" key="6">
    <source>
        <dbReference type="EMBL" id="TWI08003.1"/>
    </source>
</evidence>
<feature type="region of interest" description="Disordered" evidence="4">
    <location>
        <begin position="22"/>
        <end position="131"/>
    </location>
</feature>
<dbReference type="SMART" id="SM00260">
    <property type="entry name" value="CheW"/>
    <property type="match status" value="1"/>
</dbReference>
<feature type="domain" description="CheW-like" evidence="5">
    <location>
        <begin position="129"/>
        <end position="286"/>
    </location>
</feature>
<keyword evidence="3" id="KW-0963">Cytoplasm</keyword>
<dbReference type="GO" id="GO:0007165">
    <property type="term" value="P:signal transduction"/>
    <property type="evidence" value="ECO:0007669"/>
    <property type="project" value="InterPro"/>
</dbReference>
<organism evidence="6 7">
    <name type="scientific">Aerolutibacter ruishenii</name>
    <dbReference type="NCBI Taxonomy" id="686800"/>
    <lineage>
        <taxon>Bacteria</taxon>
        <taxon>Pseudomonadati</taxon>
        <taxon>Pseudomonadota</taxon>
        <taxon>Gammaproteobacteria</taxon>
        <taxon>Lysobacterales</taxon>
        <taxon>Lysobacteraceae</taxon>
        <taxon>Aerolutibacter</taxon>
    </lineage>
</organism>
<evidence type="ECO:0000256" key="2">
    <source>
        <dbReference type="ARBA" id="ARBA00021483"/>
    </source>
</evidence>
<gene>
    <name evidence="6" type="ORF">IP93_02611</name>
</gene>
<dbReference type="Gene3D" id="2.30.30.40">
    <property type="entry name" value="SH3 Domains"/>
    <property type="match status" value="1"/>
</dbReference>
<dbReference type="GO" id="GO:0006935">
    <property type="term" value="P:chemotaxis"/>
    <property type="evidence" value="ECO:0007669"/>
    <property type="project" value="InterPro"/>
</dbReference>
<dbReference type="EMBL" id="VLKP01000011">
    <property type="protein sequence ID" value="TWI08003.1"/>
    <property type="molecule type" value="Genomic_DNA"/>
</dbReference>
<dbReference type="InterPro" id="IPR039315">
    <property type="entry name" value="CheW"/>
</dbReference>
<dbReference type="InterPro" id="IPR036061">
    <property type="entry name" value="CheW-like_dom_sf"/>
</dbReference>